<dbReference type="RefSeq" id="WP_096800710.1">
    <property type="nucleotide sequence ID" value="NZ_CP023564.1"/>
</dbReference>
<dbReference type="EMBL" id="CP023564">
    <property type="protein sequence ID" value="ATG56250.1"/>
    <property type="molecule type" value="Genomic_DNA"/>
</dbReference>
<name>A0A291H1I7_9MICO</name>
<evidence type="ECO:0000256" key="1">
    <source>
        <dbReference type="SAM" id="Phobius"/>
    </source>
</evidence>
<feature type="transmembrane region" description="Helical" evidence="1">
    <location>
        <begin position="23"/>
        <end position="44"/>
    </location>
</feature>
<dbReference type="AlphaFoldDB" id="A0A291H1I7"/>
<evidence type="ECO:0000313" key="3">
    <source>
        <dbReference type="Proteomes" id="UP000217889"/>
    </source>
</evidence>
<keyword evidence="1" id="KW-0472">Membrane</keyword>
<gene>
    <name evidence="2" type="ORF">CFK41_16800</name>
</gene>
<accession>A0A291H1I7</accession>
<protein>
    <submittedName>
        <fullName evidence="2">Uncharacterized protein</fullName>
    </submittedName>
</protein>
<keyword evidence="3" id="KW-1185">Reference proteome</keyword>
<dbReference type="Proteomes" id="UP000217889">
    <property type="component" value="Chromosome"/>
</dbReference>
<dbReference type="KEGG" id="bgg:CFK41_16800"/>
<keyword evidence="1" id="KW-1133">Transmembrane helix</keyword>
<keyword evidence="1" id="KW-0812">Transmembrane</keyword>
<sequence>MVLSLALAFGVAATSLFILGMESLLGMAGLGVGAVLMMFVATPLSGLAAGRHWLPQPWGFIGQRLPIGAAFIAISARRRRAAGERAEVAVSA</sequence>
<organism evidence="2 3">
    <name type="scientific">Brachybacterium ginsengisoli</name>
    <dbReference type="NCBI Taxonomy" id="1331682"/>
    <lineage>
        <taxon>Bacteria</taxon>
        <taxon>Bacillati</taxon>
        <taxon>Actinomycetota</taxon>
        <taxon>Actinomycetes</taxon>
        <taxon>Micrococcales</taxon>
        <taxon>Dermabacteraceae</taxon>
        <taxon>Brachybacterium</taxon>
    </lineage>
</organism>
<proteinExistence type="predicted"/>
<evidence type="ECO:0000313" key="2">
    <source>
        <dbReference type="EMBL" id="ATG56250.1"/>
    </source>
</evidence>
<reference evidence="2 3" key="1">
    <citation type="journal article" date="2014" name="Int. J. Syst. Evol. Microbiol.">
        <title>Brachybacterium ginsengisoli sp. nov., isolated from soil of a ginseng field.</title>
        <authorList>
            <person name="Hoang V.A."/>
            <person name="Kim Y.J."/>
            <person name="Nguyen N.L."/>
            <person name="Yang D.C."/>
        </authorList>
    </citation>
    <scope>NUCLEOTIDE SEQUENCE [LARGE SCALE GENOMIC DNA]</scope>
    <source>
        <strain evidence="2 3">DCY80</strain>
    </source>
</reference>